<protein>
    <recommendedName>
        <fullName evidence="4">DUF3012 domain-containing protein</fullName>
    </recommendedName>
</protein>
<dbReference type="RefSeq" id="WP_344933007.1">
    <property type="nucleotide sequence ID" value="NZ_BAABDM010000001.1"/>
</dbReference>
<gene>
    <name evidence="2" type="ORF">GCM10022414_09980</name>
</gene>
<keyword evidence="1" id="KW-0732">Signal</keyword>
<feature type="signal peptide" evidence="1">
    <location>
        <begin position="1"/>
        <end position="21"/>
    </location>
</feature>
<evidence type="ECO:0000256" key="1">
    <source>
        <dbReference type="SAM" id="SignalP"/>
    </source>
</evidence>
<dbReference type="Pfam" id="PF11216">
    <property type="entry name" value="DUF3012"/>
    <property type="match status" value="1"/>
</dbReference>
<dbReference type="PROSITE" id="PS51257">
    <property type="entry name" value="PROKAR_LIPOPROTEIN"/>
    <property type="match status" value="1"/>
</dbReference>
<dbReference type="EMBL" id="BAABDM010000001">
    <property type="protein sequence ID" value="GAA4089103.1"/>
    <property type="molecule type" value="Genomic_DNA"/>
</dbReference>
<proteinExistence type="predicted"/>
<dbReference type="InterPro" id="IPR021379">
    <property type="entry name" value="DUF3012"/>
</dbReference>
<reference evidence="3" key="1">
    <citation type="journal article" date="2019" name="Int. J. Syst. Evol. Microbiol.">
        <title>The Global Catalogue of Microorganisms (GCM) 10K type strain sequencing project: providing services to taxonomists for standard genome sequencing and annotation.</title>
        <authorList>
            <consortium name="The Broad Institute Genomics Platform"/>
            <consortium name="The Broad Institute Genome Sequencing Center for Infectious Disease"/>
            <person name="Wu L."/>
            <person name="Ma J."/>
        </authorList>
    </citation>
    <scope>NUCLEOTIDE SEQUENCE [LARGE SCALE GENOMIC DNA]</scope>
    <source>
        <strain evidence="3">JCM 17304</strain>
    </source>
</reference>
<accession>A0ABP7WH72</accession>
<organism evidence="2 3">
    <name type="scientific">Zhongshania borealis</name>
    <dbReference type="NCBI Taxonomy" id="889488"/>
    <lineage>
        <taxon>Bacteria</taxon>
        <taxon>Pseudomonadati</taxon>
        <taxon>Pseudomonadota</taxon>
        <taxon>Gammaproteobacteria</taxon>
        <taxon>Cellvibrionales</taxon>
        <taxon>Spongiibacteraceae</taxon>
        <taxon>Zhongshania</taxon>
    </lineage>
</organism>
<comment type="caution">
    <text evidence="2">The sequence shown here is derived from an EMBL/GenBank/DDBJ whole genome shotgun (WGS) entry which is preliminary data.</text>
</comment>
<evidence type="ECO:0008006" key="4">
    <source>
        <dbReference type="Google" id="ProtNLM"/>
    </source>
</evidence>
<feature type="chain" id="PRO_5046496321" description="DUF3012 domain-containing protein" evidence="1">
    <location>
        <begin position="22"/>
        <end position="56"/>
    </location>
</feature>
<sequence length="56" mass="6098">MKKTITALGLLLSMGLITACAPEVGTEAWCTAMDKKPKGDWSTNEAKDYTTNCLFK</sequence>
<keyword evidence="3" id="KW-1185">Reference proteome</keyword>
<dbReference type="Proteomes" id="UP001500392">
    <property type="component" value="Unassembled WGS sequence"/>
</dbReference>
<name>A0ABP7WH72_9GAMM</name>
<evidence type="ECO:0000313" key="3">
    <source>
        <dbReference type="Proteomes" id="UP001500392"/>
    </source>
</evidence>
<evidence type="ECO:0000313" key="2">
    <source>
        <dbReference type="EMBL" id="GAA4089103.1"/>
    </source>
</evidence>